<organism evidence="1 2">
    <name type="scientific">Oryza sativa subsp. japonica</name>
    <name type="common">Rice</name>
    <dbReference type="NCBI Taxonomy" id="39947"/>
    <lineage>
        <taxon>Eukaryota</taxon>
        <taxon>Viridiplantae</taxon>
        <taxon>Streptophyta</taxon>
        <taxon>Embryophyta</taxon>
        <taxon>Tracheophyta</taxon>
        <taxon>Spermatophyta</taxon>
        <taxon>Magnoliopsida</taxon>
        <taxon>Liliopsida</taxon>
        <taxon>Poales</taxon>
        <taxon>Poaceae</taxon>
        <taxon>BOP clade</taxon>
        <taxon>Oryzoideae</taxon>
        <taxon>Oryzeae</taxon>
        <taxon>Oryzinae</taxon>
        <taxon>Oryza</taxon>
        <taxon>Oryza sativa</taxon>
    </lineage>
</organism>
<keyword evidence="2" id="KW-1185">Reference proteome</keyword>
<evidence type="ECO:0000313" key="1">
    <source>
        <dbReference type="EMBL" id="BAS96558.1"/>
    </source>
</evidence>
<reference evidence="2" key="1">
    <citation type="journal article" date="2005" name="Nature">
        <title>The map-based sequence of the rice genome.</title>
        <authorList>
            <consortium name="International rice genome sequencing project (IRGSP)"/>
            <person name="Matsumoto T."/>
            <person name="Wu J."/>
            <person name="Kanamori H."/>
            <person name="Katayose Y."/>
            <person name="Fujisawa M."/>
            <person name="Namiki N."/>
            <person name="Mizuno H."/>
            <person name="Yamamoto K."/>
            <person name="Antonio B.A."/>
            <person name="Baba T."/>
            <person name="Sakata K."/>
            <person name="Nagamura Y."/>
            <person name="Aoki H."/>
            <person name="Arikawa K."/>
            <person name="Arita K."/>
            <person name="Bito T."/>
            <person name="Chiden Y."/>
            <person name="Fujitsuka N."/>
            <person name="Fukunaka R."/>
            <person name="Hamada M."/>
            <person name="Harada C."/>
            <person name="Hayashi A."/>
            <person name="Hijishita S."/>
            <person name="Honda M."/>
            <person name="Hosokawa S."/>
            <person name="Ichikawa Y."/>
            <person name="Idonuma A."/>
            <person name="Iijima M."/>
            <person name="Ikeda M."/>
            <person name="Ikeno M."/>
            <person name="Ito K."/>
            <person name="Ito S."/>
            <person name="Ito T."/>
            <person name="Ito Y."/>
            <person name="Ito Y."/>
            <person name="Iwabuchi A."/>
            <person name="Kamiya K."/>
            <person name="Karasawa W."/>
            <person name="Kurita K."/>
            <person name="Katagiri S."/>
            <person name="Kikuta A."/>
            <person name="Kobayashi H."/>
            <person name="Kobayashi N."/>
            <person name="Machita K."/>
            <person name="Maehara T."/>
            <person name="Masukawa M."/>
            <person name="Mizubayashi T."/>
            <person name="Mukai Y."/>
            <person name="Nagasaki H."/>
            <person name="Nagata Y."/>
            <person name="Naito S."/>
            <person name="Nakashima M."/>
            <person name="Nakama Y."/>
            <person name="Nakamichi Y."/>
            <person name="Nakamura M."/>
            <person name="Meguro A."/>
            <person name="Negishi M."/>
            <person name="Ohta I."/>
            <person name="Ohta T."/>
            <person name="Okamoto M."/>
            <person name="Ono N."/>
            <person name="Saji S."/>
            <person name="Sakaguchi M."/>
            <person name="Sakai K."/>
            <person name="Shibata M."/>
            <person name="Shimokawa T."/>
            <person name="Song J."/>
            <person name="Takazaki Y."/>
            <person name="Terasawa K."/>
            <person name="Tsugane M."/>
            <person name="Tsuji K."/>
            <person name="Ueda S."/>
            <person name="Waki K."/>
            <person name="Yamagata H."/>
            <person name="Yamamoto M."/>
            <person name="Yamamoto S."/>
            <person name="Yamane H."/>
            <person name="Yoshiki S."/>
            <person name="Yoshihara R."/>
            <person name="Yukawa K."/>
            <person name="Zhong H."/>
            <person name="Yano M."/>
            <person name="Yuan Q."/>
            <person name="Ouyang S."/>
            <person name="Liu J."/>
            <person name="Jones K.M."/>
            <person name="Gansberger K."/>
            <person name="Moffat K."/>
            <person name="Hill J."/>
            <person name="Bera J."/>
            <person name="Fadrosh D."/>
            <person name="Jin S."/>
            <person name="Johri S."/>
            <person name="Kim M."/>
            <person name="Overton L."/>
            <person name="Reardon M."/>
            <person name="Tsitrin T."/>
            <person name="Vuong H."/>
            <person name="Weaver B."/>
            <person name="Ciecko A."/>
            <person name="Tallon L."/>
            <person name="Jackson J."/>
            <person name="Pai G."/>
            <person name="Aken S.V."/>
            <person name="Utterback T."/>
            <person name="Reidmuller S."/>
            <person name="Feldblyum T."/>
            <person name="Hsiao J."/>
            <person name="Zismann V."/>
            <person name="Iobst S."/>
            <person name="de Vazeille A.R."/>
            <person name="Buell C.R."/>
            <person name="Ying K."/>
            <person name="Li Y."/>
            <person name="Lu T."/>
            <person name="Huang Y."/>
            <person name="Zhao Q."/>
            <person name="Feng Q."/>
            <person name="Zhang L."/>
            <person name="Zhu J."/>
            <person name="Weng Q."/>
            <person name="Mu J."/>
            <person name="Lu Y."/>
            <person name="Fan D."/>
            <person name="Liu Y."/>
            <person name="Guan J."/>
            <person name="Zhang Y."/>
            <person name="Yu S."/>
            <person name="Liu X."/>
            <person name="Zhang Y."/>
            <person name="Hong G."/>
            <person name="Han B."/>
            <person name="Choisne N."/>
            <person name="Demange N."/>
            <person name="Orjeda G."/>
            <person name="Samain S."/>
            <person name="Cattolico L."/>
            <person name="Pelletier E."/>
            <person name="Couloux A."/>
            <person name="Segurens B."/>
            <person name="Wincker P."/>
            <person name="D'Hont A."/>
            <person name="Scarpelli C."/>
            <person name="Weissenbach J."/>
            <person name="Salanoubat M."/>
            <person name="Quetier F."/>
            <person name="Yu Y."/>
            <person name="Kim H.R."/>
            <person name="Rambo T."/>
            <person name="Currie J."/>
            <person name="Collura K."/>
            <person name="Luo M."/>
            <person name="Yang T."/>
            <person name="Ammiraju J.S.S."/>
            <person name="Engler F."/>
            <person name="Soderlund C."/>
            <person name="Wing R.A."/>
            <person name="Palmer L.E."/>
            <person name="de la Bastide M."/>
            <person name="Spiegel L."/>
            <person name="Nascimento L."/>
            <person name="Zutavern T."/>
            <person name="O'Shaughnessy A."/>
            <person name="Dike S."/>
            <person name="Dedhia N."/>
            <person name="Preston R."/>
            <person name="Balija V."/>
            <person name="McCombie W.R."/>
            <person name="Chow T."/>
            <person name="Chen H."/>
            <person name="Chung M."/>
            <person name="Chen C."/>
            <person name="Shaw J."/>
            <person name="Wu H."/>
            <person name="Hsiao K."/>
            <person name="Chao Y."/>
            <person name="Chu M."/>
            <person name="Cheng C."/>
            <person name="Hour A."/>
            <person name="Lee P."/>
            <person name="Lin S."/>
            <person name="Lin Y."/>
            <person name="Liou J."/>
            <person name="Liu S."/>
            <person name="Hsing Y."/>
            <person name="Raghuvanshi S."/>
            <person name="Mohanty A."/>
            <person name="Bharti A.K."/>
            <person name="Gaur A."/>
            <person name="Gupta V."/>
            <person name="Kumar D."/>
            <person name="Ravi V."/>
            <person name="Vij S."/>
            <person name="Kapur A."/>
            <person name="Khurana P."/>
            <person name="Khurana P."/>
            <person name="Khurana J.P."/>
            <person name="Tyagi A.K."/>
            <person name="Gaikwad K."/>
            <person name="Singh A."/>
            <person name="Dalal V."/>
            <person name="Srivastava S."/>
            <person name="Dixit A."/>
            <person name="Pal A.K."/>
            <person name="Ghazi I.A."/>
            <person name="Yadav M."/>
            <person name="Pandit A."/>
            <person name="Bhargava A."/>
            <person name="Sureshbabu K."/>
            <person name="Batra K."/>
            <person name="Sharma T.R."/>
            <person name="Mohapatra T."/>
            <person name="Singh N.K."/>
            <person name="Messing J."/>
            <person name="Nelson A.B."/>
            <person name="Fuks G."/>
            <person name="Kavchok S."/>
            <person name="Keizer G."/>
            <person name="Linton E."/>
            <person name="Llaca V."/>
            <person name="Song R."/>
            <person name="Tanyolac B."/>
            <person name="Young S."/>
            <person name="Ho-Il K."/>
            <person name="Hahn J.H."/>
            <person name="Sangsakoo G."/>
            <person name="Vanavichit A."/>
            <person name="de Mattos Luiz.A.T."/>
            <person name="Zimmer P.D."/>
            <person name="Malone G."/>
            <person name="Dellagostin O."/>
            <person name="de Oliveira A.C."/>
            <person name="Bevan M."/>
            <person name="Bancroft I."/>
            <person name="Minx P."/>
            <person name="Cordum H."/>
            <person name="Wilson R."/>
            <person name="Cheng Z."/>
            <person name="Jin W."/>
            <person name="Jiang J."/>
            <person name="Leong S.A."/>
            <person name="Iwama H."/>
            <person name="Gojobori T."/>
            <person name="Itoh T."/>
            <person name="Niimura Y."/>
            <person name="Fujii Y."/>
            <person name="Habara T."/>
            <person name="Sakai H."/>
            <person name="Sato Y."/>
            <person name="Wilson G."/>
            <person name="Kumar K."/>
            <person name="McCouch S."/>
            <person name="Juretic N."/>
            <person name="Hoen D."/>
            <person name="Wright S."/>
            <person name="Bruskiewich R."/>
            <person name="Bureau T."/>
            <person name="Miyao A."/>
            <person name="Hirochika H."/>
            <person name="Nishikawa T."/>
            <person name="Kadowaki K."/>
            <person name="Sugiura M."/>
            <person name="Burr B."/>
            <person name="Sasaki T."/>
        </authorList>
    </citation>
    <scope>NUCLEOTIDE SEQUENCE [LARGE SCALE GENOMIC DNA]</scope>
    <source>
        <strain evidence="2">cv. Nipponbare</strain>
    </source>
</reference>
<dbReference type="InParanoid" id="A0A0P0WTU5"/>
<dbReference type="Proteomes" id="UP000059680">
    <property type="component" value="Chromosome 6"/>
</dbReference>
<dbReference type="EMBL" id="AP014962">
    <property type="protein sequence ID" value="BAS96558.1"/>
    <property type="molecule type" value="Genomic_DNA"/>
</dbReference>
<sequence length="99" mass="11123">MENLIISMRVEIHPVMIKRPEKLRKVRGAESVLGIALLGETASAPNHFVSIRDPSSPLVTSNMAVERLCTTIEQEAYKTKTGSLIYALKHLEFFLVMRV</sequence>
<dbReference type="PaxDb" id="39947-A0A0P0WTU5"/>
<gene>
    <name evidence="1" type="ordered locus">Os06g0190525</name>
    <name evidence="1" type="ORF">OSNPB_060190525</name>
</gene>
<reference evidence="1 2" key="2">
    <citation type="journal article" date="2013" name="Plant Cell Physiol.">
        <title>Rice Annotation Project Database (RAP-DB): an integrative and interactive database for rice genomics.</title>
        <authorList>
            <person name="Sakai H."/>
            <person name="Lee S.S."/>
            <person name="Tanaka T."/>
            <person name="Numa H."/>
            <person name="Kim J."/>
            <person name="Kawahara Y."/>
            <person name="Wakimoto H."/>
            <person name="Yang C.C."/>
            <person name="Iwamoto M."/>
            <person name="Abe T."/>
            <person name="Yamada Y."/>
            <person name="Muto A."/>
            <person name="Inokuchi H."/>
            <person name="Ikemura T."/>
            <person name="Matsumoto T."/>
            <person name="Sasaki T."/>
            <person name="Itoh T."/>
        </authorList>
    </citation>
    <scope>NUCLEOTIDE SEQUENCE [LARGE SCALE GENOMIC DNA]</scope>
    <source>
        <strain evidence="2">cv. Nipponbare</strain>
    </source>
</reference>
<reference evidence="1 2" key="3">
    <citation type="journal article" date="2013" name="Rice">
        <title>Improvement of the Oryza sativa Nipponbare reference genome using next generation sequence and optical map data.</title>
        <authorList>
            <person name="Kawahara Y."/>
            <person name="de la Bastide M."/>
            <person name="Hamilton J.P."/>
            <person name="Kanamori H."/>
            <person name="McCombie W.R."/>
            <person name="Ouyang S."/>
            <person name="Schwartz D.C."/>
            <person name="Tanaka T."/>
            <person name="Wu J."/>
            <person name="Zhou S."/>
            <person name="Childs K.L."/>
            <person name="Davidson R.M."/>
            <person name="Lin H."/>
            <person name="Quesada-Ocampo L."/>
            <person name="Vaillancourt B."/>
            <person name="Sakai H."/>
            <person name="Lee S.S."/>
            <person name="Kim J."/>
            <person name="Numa H."/>
            <person name="Itoh T."/>
            <person name="Buell C.R."/>
            <person name="Matsumoto T."/>
        </authorList>
    </citation>
    <scope>NUCLEOTIDE SEQUENCE [LARGE SCALE GENOMIC DNA]</scope>
    <source>
        <strain evidence="2">cv. Nipponbare</strain>
    </source>
</reference>
<name>A0A0P0WTU5_ORYSJ</name>
<accession>A0A0P0WTU5</accession>
<dbReference type="AlphaFoldDB" id="A0A0P0WTU5"/>
<dbReference type="Gramene" id="Os06t0190525-00">
    <property type="protein sequence ID" value="Os06t0190525-00"/>
    <property type="gene ID" value="Os06g0190525"/>
</dbReference>
<proteinExistence type="predicted"/>
<protein>
    <submittedName>
        <fullName evidence="1">Os06g0190525 protein</fullName>
    </submittedName>
</protein>
<evidence type="ECO:0000313" key="2">
    <source>
        <dbReference type="Proteomes" id="UP000059680"/>
    </source>
</evidence>